<dbReference type="Gene3D" id="3.40.50.1820">
    <property type="entry name" value="alpha/beta hydrolase"/>
    <property type="match status" value="1"/>
</dbReference>
<gene>
    <name evidence="2" type="ORF">GCM10010911_45430</name>
</gene>
<dbReference type="EMBL" id="BMHP01000003">
    <property type="protein sequence ID" value="GGD82228.1"/>
    <property type="molecule type" value="Genomic_DNA"/>
</dbReference>
<comment type="caution">
    <text evidence="2">The sequence shown here is derived from an EMBL/GenBank/DDBJ whole genome shotgun (WGS) entry which is preliminary data.</text>
</comment>
<protein>
    <recommendedName>
        <fullName evidence="1">Peptidase S9 prolyl oligopeptidase catalytic domain-containing protein</fullName>
    </recommendedName>
</protein>
<evidence type="ECO:0000313" key="2">
    <source>
        <dbReference type="EMBL" id="GGD82228.1"/>
    </source>
</evidence>
<proteinExistence type="predicted"/>
<dbReference type="Pfam" id="PF00326">
    <property type="entry name" value="Peptidase_S9"/>
    <property type="match status" value="1"/>
</dbReference>
<reference evidence="2" key="1">
    <citation type="journal article" date="2014" name="Int. J. Syst. Evol. Microbiol.">
        <title>Complete genome sequence of Corynebacterium casei LMG S-19264T (=DSM 44701T), isolated from a smear-ripened cheese.</title>
        <authorList>
            <consortium name="US DOE Joint Genome Institute (JGI-PGF)"/>
            <person name="Walter F."/>
            <person name="Albersmeier A."/>
            <person name="Kalinowski J."/>
            <person name="Ruckert C."/>
        </authorList>
    </citation>
    <scope>NUCLEOTIDE SEQUENCE</scope>
    <source>
        <strain evidence="2">CGMCC 1.15178</strain>
    </source>
</reference>
<evidence type="ECO:0000313" key="3">
    <source>
        <dbReference type="Proteomes" id="UP000612456"/>
    </source>
</evidence>
<organism evidence="2 3">
    <name type="scientific">Paenibacillus nasutitermitis</name>
    <dbReference type="NCBI Taxonomy" id="1652958"/>
    <lineage>
        <taxon>Bacteria</taxon>
        <taxon>Bacillati</taxon>
        <taxon>Bacillota</taxon>
        <taxon>Bacilli</taxon>
        <taxon>Bacillales</taxon>
        <taxon>Paenibacillaceae</taxon>
        <taxon>Paenibacillus</taxon>
    </lineage>
</organism>
<dbReference type="InterPro" id="IPR050261">
    <property type="entry name" value="FrsA_esterase"/>
</dbReference>
<dbReference type="InterPro" id="IPR001375">
    <property type="entry name" value="Peptidase_S9_cat"/>
</dbReference>
<dbReference type="SUPFAM" id="SSF53474">
    <property type="entry name" value="alpha/beta-Hydrolases"/>
    <property type="match status" value="1"/>
</dbReference>
<accession>A0A916Z8U1</accession>
<dbReference type="GO" id="GO:0008236">
    <property type="term" value="F:serine-type peptidase activity"/>
    <property type="evidence" value="ECO:0007669"/>
    <property type="project" value="InterPro"/>
</dbReference>
<dbReference type="GO" id="GO:0006508">
    <property type="term" value="P:proteolysis"/>
    <property type="evidence" value="ECO:0007669"/>
    <property type="project" value="InterPro"/>
</dbReference>
<evidence type="ECO:0000259" key="1">
    <source>
        <dbReference type="Pfam" id="PF00326"/>
    </source>
</evidence>
<feature type="domain" description="Peptidase S9 prolyl oligopeptidase catalytic" evidence="1">
    <location>
        <begin position="116"/>
        <end position="218"/>
    </location>
</feature>
<reference evidence="2" key="2">
    <citation type="submission" date="2020-09" db="EMBL/GenBank/DDBJ databases">
        <authorList>
            <person name="Sun Q."/>
            <person name="Zhou Y."/>
        </authorList>
    </citation>
    <scope>NUCLEOTIDE SEQUENCE</scope>
    <source>
        <strain evidence="2">CGMCC 1.15178</strain>
    </source>
</reference>
<dbReference type="AlphaFoldDB" id="A0A916Z8U1"/>
<dbReference type="InterPro" id="IPR029058">
    <property type="entry name" value="AB_hydrolase_fold"/>
</dbReference>
<sequence>MGGDRAIQRITIDGIPAIWQEPSEGPGRDLVVWLPGFSGRKEDTAAQLDAFAAAGFYALSFDPVQHGERATETREALAARVVGNIRRHFWPILALTAEEFPRVIDGARERIGFEGKVMAGGISMGGDIAVAAGADARIAAVAACIATPDWLRPGSHEPPGEPDEAAQTYYDRRDPLTHLTNYGGRPAICFQCGELDTQVPPDGALRFVAALRGGLYADCPERLAVVKHPGVPHRFTDGMLQGAIQWFRQFGTE</sequence>
<dbReference type="Proteomes" id="UP000612456">
    <property type="component" value="Unassembled WGS sequence"/>
</dbReference>
<dbReference type="RefSeq" id="WP_188995199.1">
    <property type="nucleotide sequence ID" value="NZ_BMHP01000003.1"/>
</dbReference>
<name>A0A916Z8U1_9BACL</name>
<dbReference type="PANTHER" id="PTHR22946">
    <property type="entry name" value="DIENELACTONE HYDROLASE DOMAIN-CONTAINING PROTEIN-RELATED"/>
    <property type="match status" value="1"/>
</dbReference>
<keyword evidence="3" id="KW-1185">Reference proteome</keyword>